<sequence>MNPAQGTEGDNVKKLVLLCFVVLLQGCGGKPFYLTTVSPPVELGDSAAVQSSKLLTSDHVDHGWASIGDKLLTVEEYGASQKSGQEVAAHAPTRRDFPRRAHWSGLYRFNVDRLDSLSSTRKMQGHGNVSPAVDKLLNKDLTGLTIFTTPDYYRGAIGVILDEQGHVATEEPLIQVTGGKAGRRWAMDYRGPFFVSTDAISGKPTTSWSLFYSGYRQGSYVLTLTSQTMNSQGRAQAQPEQTLYVSEQDLRQGTMVKGLFIQALAINEQGMLKLKIEDRR</sequence>
<dbReference type="RefSeq" id="WP_068996993.1">
    <property type="nucleotide sequence ID" value="NZ_MDTQ01000001.1"/>
</dbReference>
<dbReference type="AlphaFoldDB" id="A0A1E2V6G1"/>
<dbReference type="EMBL" id="MDTQ01000001">
    <property type="protein sequence ID" value="ODC02608.1"/>
    <property type="molecule type" value="Genomic_DNA"/>
</dbReference>
<gene>
    <name evidence="1" type="ORF">BFW38_02630</name>
</gene>
<dbReference type="Proteomes" id="UP000094291">
    <property type="component" value="Unassembled WGS sequence"/>
</dbReference>
<keyword evidence="2" id="KW-1185">Reference proteome</keyword>
<evidence type="ECO:0000313" key="1">
    <source>
        <dbReference type="EMBL" id="ODC02608.1"/>
    </source>
</evidence>
<proteinExistence type="predicted"/>
<protein>
    <submittedName>
        <fullName evidence="1">Uncharacterized protein</fullName>
    </submittedName>
</protein>
<accession>A0A1E2V6G1</accession>
<comment type="caution">
    <text evidence="1">The sequence shown here is derived from an EMBL/GenBank/DDBJ whole genome shotgun (WGS) entry which is preliminary data.</text>
</comment>
<reference evidence="1 2" key="1">
    <citation type="submission" date="2016-08" db="EMBL/GenBank/DDBJ databases">
        <authorList>
            <person name="Seilhamer J.J."/>
        </authorList>
    </citation>
    <scope>NUCLEOTIDE SEQUENCE [LARGE SCALE GENOMIC DNA]</scope>
    <source>
        <strain evidence="1 2">PH27A</strain>
    </source>
</reference>
<dbReference type="OrthoDB" id="6273926at2"/>
<organism evidence="1 2">
    <name type="scientific">Terasakiispira papahanaumokuakeensis</name>
    <dbReference type="NCBI Taxonomy" id="197479"/>
    <lineage>
        <taxon>Bacteria</taxon>
        <taxon>Pseudomonadati</taxon>
        <taxon>Pseudomonadota</taxon>
        <taxon>Gammaproteobacteria</taxon>
        <taxon>Oceanospirillales</taxon>
        <taxon>Terasakiispira</taxon>
    </lineage>
</organism>
<evidence type="ECO:0000313" key="2">
    <source>
        <dbReference type="Proteomes" id="UP000094291"/>
    </source>
</evidence>
<name>A0A1E2V6G1_9GAMM</name>